<dbReference type="AlphaFoldDB" id="A0A318ZLN3"/>
<dbReference type="Proteomes" id="UP000248349">
    <property type="component" value="Unassembled WGS sequence"/>
</dbReference>
<evidence type="ECO:0000313" key="2">
    <source>
        <dbReference type="EMBL" id="PYH47344.1"/>
    </source>
</evidence>
<sequence length="152" mass="17260">MKGVRVKEAVRRGRVTQGVICPHRSFSQWFMGFPSSTFLSLPLHLNHNFPSFLSPSCFLSQSRTVTLTSEPFAFLISGHHPLNQLGEKDRGRGSRRNNGNSPRRRPRGETSQRCQASRGLLLISFPLRLENTTLYTHQLPRIGHIRGLLLRS</sequence>
<feature type="region of interest" description="Disordered" evidence="1">
    <location>
        <begin position="83"/>
        <end position="115"/>
    </location>
</feature>
<dbReference type="RefSeq" id="XP_025433326.1">
    <property type="nucleotide sequence ID" value="XM_025571098.1"/>
</dbReference>
<name>A0A318ZLN3_9EURO</name>
<keyword evidence="3" id="KW-1185">Reference proteome</keyword>
<dbReference type="EMBL" id="KZ821224">
    <property type="protein sequence ID" value="PYH47344.1"/>
    <property type="molecule type" value="Genomic_DNA"/>
</dbReference>
<dbReference type="GeneID" id="37072326"/>
<evidence type="ECO:0000313" key="3">
    <source>
        <dbReference type="Proteomes" id="UP000248349"/>
    </source>
</evidence>
<organism evidence="2 3">
    <name type="scientific">Aspergillus saccharolyticus JOP 1030-1</name>
    <dbReference type="NCBI Taxonomy" id="1450539"/>
    <lineage>
        <taxon>Eukaryota</taxon>
        <taxon>Fungi</taxon>
        <taxon>Dikarya</taxon>
        <taxon>Ascomycota</taxon>
        <taxon>Pezizomycotina</taxon>
        <taxon>Eurotiomycetes</taxon>
        <taxon>Eurotiomycetidae</taxon>
        <taxon>Eurotiales</taxon>
        <taxon>Aspergillaceae</taxon>
        <taxon>Aspergillus</taxon>
        <taxon>Aspergillus subgen. Circumdati</taxon>
    </lineage>
</organism>
<reference evidence="2 3" key="1">
    <citation type="submission" date="2016-12" db="EMBL/GenBank/DDBJ databases">
        <title>The genomes of Aspergillus section Nigri reveals drivers in fungal speciation.</title>
        <authorList>
            <consortium name="DOE Joint Genome Institute"/>
            <person name="Vesth T.C."/>
            <person name="Nybo J."/>
            <person name="Theobald S."/>
            <person name="Brandl J."/>
            <person name="Frisvad J.C."/>
            <person name="Nielsen K.F."/>
            <person name="Lyhne E.K."/>
            <person name="Kogle M.E."/>
            <person name="Kuo A."/>
            <person name="Riley R."/>
            <person name="Clum A."/>
            <person name="Nolan M."/>
            <person name="Lipzen A."/>
            <person name="Salamov A."/>
            <person name="Henrissat B."/>
            <person name="Wiebenga A."/>
            <person name="De Vries R.P."/>
            <person name="Grigoriev I.V."/>
            <person name="Mortensen U.H."/>
            <person name="Andersen M.R."/>
            <person name="Baker S.E."/>
        </authorList>
    </citation>
    <scope>NUCLEOTIDE SEQUENCE [LARGE SCALE GENOMIC DNA]</scope>
    <source>
        <strain evidence="2 3">JOP 1030-1</strain>
    </source>
</reference>
<proteinExistence type="predicted"/>
<protein>
    <submittedName>
        <fullName evidence="2">Uncharacterized protein</fullName>
    </submittedName>
</protein>
<accession>A0A318ZLN3</accession>
<evidence type="ECO:0000256" key="1">
    <source>
        <dbReference type="SAM" id="MobiDB-lite"/>
    </source>
</evidence>
<gene>
    <name evidence="2" type="ORF">BP01DRAFT_213769</name>
</gene>